<dbReference type="PANTHER" id="PTHR45818">
    <property type="entry name" value="PROTEIN VAV"/>
    <property type="match status" value="1"/>
</dbReference>
<evidence type="ECO:0000259" key="2">
    <source>
        <dbReference type="PROSITE" id="PS50003"/>
    </source>
</evidence>
<dbReference type="SUPFAM" id="SSF48065">
    <property type="entry name" value="DBL homology domain (DH-domain)"/>
    <property type="match status" value="1"/>
</dbReference>
<feature type="compositionally biased region" description="Polar residues" evidence="1">
    <location>
        <begin position="862"/>
        <end position="877"/>
    </location>
</feature>
<gene>
    <name evidence="4" type="ORF">M501DRAFT_954611</name>
</gene>
<dbReference type="PROSITE" id="PS50003">
    <property type="entry name" value="PH_DOMAIN"/>
    <property type="match status" value="1"/>
</dbReference>
<dbReference type="GO" id="GO:0005737">
    <property type="term" value="C:cytoplasm"/>
    <property type="evidence" value="ECO:0007669"/>
    <property type="project" value="TreeGrafter"/>
</dbReference>
<dbReference type="Pfam" id="PF00621">
    <property type="entry name" value="RhoGEF"/>
    <property type="match status" value="1"/>
</dbReference>
<evidence type="ECO:0000313" key="4">
    <source>
        <dbReference type="EMBL" id="KAF2839300.1"/>
    </source>
</evidence>
<feature type="domain" description="DH" evidence="3">
    <location>
        <begin position="310"/>
        <end position="567"/>
    </location>
</feature>
<feature type="region of interest" description="Disordered" evidence="1">
    <location>
        <begin position="780"/>
        <end position="816"/>
    </location>
</feature>
<dbReference type="Proteomes" id="UP000799429">
    <property type="component" value="Unassembled WGS sequence"/>
</dbReference>
<dbReference type="InterPro" id="IPR011993">
    <property type="entry name" value="PH-like_dom_sf"/>
</dbReference>
<feature type="compositionally biased region" description="Polar residues" evidence="1">
    <location>
        <begin position="1019"/>
        <end position="1031"/>
    </location>
</feature>
<evidence type="ECO:0008006" key="6">
    <source>
        <dbReference type="Google" id="ProtNLM"/>
    </source>
</evidence>
<dbReference type="SUPFAM" id="SSF50729">
    <property type="entry name" value="PH domain-like"/>
    <property type="match status" value="1"/>
</dbReference>
<feature type="compositionally biased region" description="Basic and acidic residues" evidence="1">
    <location>
        <begin position="1003"/>
        <end position="1018"/>
    </location>
</feature>
<feature type="compositionally biased region" description="Basic and acidic residues" evidence="1">
    <location>
        <begin position="897"/>
        <end position="908"/>
    </location>
</feature>
<feature type="region of interest" description="Disordered" evidence="1">
    <location>
        <begin position="198"/>
        <end position="218"/>
    </location>
</feature>
<dbReference type="PROSITE" id="PS50010">
    <property type="entry name" value="DH_2"/>
    <property type="match status" value="1"/>
</dbReference>
<feature type="compositionally biased region" description="Polar residues" evidence="1">
    <location>
        <begin position="207"/>
        <end position="216"/>
    </location>
</feature>
<dbReference type="AlphaFoldDB" id="A0A9P4SCK1"/>
<dbReference type="Gene3D" id="1.20.900.10">
    <property type="entry name" value="Dbl homology (DH) domain"/>
    <property type="match status" value="1"/>
</dbReference>
<evidence type="ECO:0000259" key="3">
    <source>
        <dbReference type="PROSITE" id="PS50010"/>
    </source>
</evidence>
<keyword evidence="5" id="KW-1185">Reference proteome</keyword>
<feature type="compositionally biased region" description="Basic and acidic residues" evidence="1">
    <location>
        <begin position="986"/>
        <end position="996"/>
    </location>
</feature>
<evidence type="ECO:0000313" key="5">
    <source>
        <dbReference type="Proteomes" id="UP000799429"/>
    </source>
</evidence>
<sequence>MASVLSIPPVSPFKRSFSDDPHLRPSSALTDNASNGTVRHNIYRMGSPASVTSFLSLQTNSRQRMNENIPLSANSRTSLSLGENAKQIYSGRHLISPTLSESSWITGHLSLRTLSQTTPSKGKIHNSPKCAPNTVQEPLVQDLHLLEAPSPVSILSITGNDSSKDDQSVLPVNTQPNNDPVPFKRWISILRKRNTRQLQEPVPPNKPSTYEHQALTSGKPHLRTVSSEYRRHRKSGSFTSSLAFVTAVKSASITLASTSLGPFSRRTGRTGYVRSDNRSSGFSEVRLSMDSAAASVGHILDEAAWGRSIKRRKILEELIASEEGYIGDLKVLVNVYFTLLATVISSTTWDRLCIQRSMAQILDLHEELLGELQKAVPHSEYTMHETKQFSSTPRPKHTRWRSDVIPYRSPAKKVRMKHRHSLDGGGLAGPPRIGDTADTKTVRDVARVFGRFTNRFFAYEAYGAQYETMLQDLESTHKLIPTWHSYEKGIEALSNSLNPAYIKASSGKRGLTFADLLIKPIQRVCRYPLLLNDLLKQTPVCDDPEAHTELDKTLSRFQEITNEIDKATDDPKTRRLIETTWLLQDRLIIEDSTTSPAVILRTLGHVILCGVLHVAYQTVEKTKGQYMVCILYKSRLILATASKRTHCYTVVAGIRLANASIEDSDNGKGLQCHTAPFTWKLVFESSNRLFELILSGCSAKEEEQWKSHLAERISVENRDSSNCRTATQDFQSTLISTLKPIGSIYGQFGNFTRRLSMQRASTLGPKGTKNQVIIKNTHAQNINSSPTNSLSVNRSQSHLSPAHVPTLAPRRAERTRLETSLADVWTKDVLPYPAMAPKRPDNPIRASANSVMRKLSMASITSSFTKRSASYSSMRSENSYDRRKSQNLSSSKRHSHHEAQPARTKPVDFHNSPSAFLPADFDLQRDQRNRLKKYTNRSLGIEQRSSPSPALSKDAAQVAPKKERLPTPDPRKKEDPKALKVVQEQKQPKDMTEPGLKKATTIDFKEQQKPLKIEERDTPSQQSKLSTGKSKGLTKSRSKMFRFFL</sequence>
<feature type="region of interest" description="Disordered" evidence="1">
    <location>
        <begin position="862"/>
        <end position="1038"/>
    </location>
</feature>
<name>A0A9P4SCK1_9PEZI</name>
<dbReference type="PANTHER" id="PTHR45818:SF3">
    <property type="entry name" value="PROTEIN VAV"/>
    <property type="match status" value="1"/>
</dbReference>
<dbReference type="Gene3D" id="2.30.29.30">
    <property type="entry name" value="Pleckstrin-homology domain (PH domain)/Phosphotyrosine-binding domain (PTB)"/>
    <property type="match status" value="1"/>
</dbReference>
<organism evidence="4 5">
    <name type="scientific">Patellaria atrata CBS 101060</name>
    <dbReference type="NCBI Taxonomy" id="1346257"/>
    <lineage>
        <taxon>Eukaryota</taxon>
        <taxon>Fungi</taxon>
        <taxon>Dikarya</taxon>
        <taxon>Ascomycota</taxon>
        <taxon>Pezizomycotina</taxon>
        <taxon>Dothideomycetes</taxon>
        <taxon>Dothideomycetes incertae sedis</taxon>
        <taxon>Patellariales</taxon>
        <taxon>Patellariaceae</taxon>
        <taxon>Patellaria</taxon>
    </lineage>
</organism>
<dbReference type="GO" id="GO:0005085">
    <property type="term" value="F:guanyl-nucleotide exchange factor activity"/>
    <property type="evidence" value="ECO:0007669"/>
    <property type="project" value="InterPro"/>
</dbReference>
<protein>
    <recommendedName>
        <fullName evidence="6">DH domain-containing protein</fullName>
    </recommendedName>
</protein>
<accession>A0A9P4SCK1</accession>
<feature type="compositionally biased region" description="Polar residues" evidence="1">
    <location>
        <begin position="780"/>
        <end position="799"/>
    </location>
</feature>
<feature type="region of interest" description="Disordered" evidence="1">
    <location>
        <begin position="15"/>
        <end position="35"/>
    </location>
</feature>
<reference evidence="4" key="1">
    <citation type="journal article" date="2020" name="Stud. Mycol.">
        <title>101 Dothideomycetes genomes: a test case for predicting lifestyles and emergence of pathogens.</title>
        <authorList>
            <person name="Haridas S."/>
            <person name="Albert R."/>
            <person name="Binder M."/>
            <person name="Bloem J."/>
            <person name="Labutti K."/>
            <person name="Salamov A."/>
            <person name="Andreopoulos B."/>
            <person name="Baker S."/>
            <person name="Barry K."/>
            <person name="Bills G."/>
            <person name="Bluhm B."/>
            <person name="Cannon C."/>
            <person name="Castanera R."/>
            <person name="Culley D."/>
            <person name="Daum C."/>
            <person name="Ezra D."/>
            <person name="Gonzalez J."/>
            <person name="Henrissat B."/>
            <person name="Kuo A."/>
            <person name="Liang C."/>
            <person name="Lipzen A."/>
            <person name="Lutzoni F."/>
            <person name="Magnuson J."/>
            <person name="Mondo S."/>
            <person name="Nolan M."/>
            <person name="Ohm R."/>
            <person name="Pangilinan J."/>
            <person name="Park H.-J."/>
            <person name="Ramirez L."/>
            <person name="Alfaro M."/>
            <person name="Sun H."/>
            <person name="Tritt A."/>
            <person name="Yoshinaga Y."/>
            <person name="Zwiers L.-H."/>
            <person name="Turgeon B."/>
            <person name="Goodwin S."/>
            <person name="Spatafora J."/>
            <person name="Crous P."/>
            <person name="Grigoriev I."/>
        </authorList>
    </citation>
    <scope>NUCLEOTIDE SEQUENCE</scope>
    <source>
        <strain evidence="4">CBS 101060</strain>
    </source>
</reference>
<dbReference type="InterPro" id="IPR035899">
    <property type="entry name" value="DBL_dom_sf"/>
</dbReference>
<dbReference type="SMART" id="SM00325">
    <property type="entry name" value="RhoGEF"/>
    <property type="match status" value="1"/>
</dbReference>
<feature type="region of interest" description="Disordered" evidence="1">
    <location>
        <begin position="156"/>
        <end position="177"/>
    </location>
</feature>
<comment type="caution">
    <text evidence="4">The sequence shown here is derived from an EMBL/GenBank/DDBJ whole genome shotgun (WGS) entry which is preliminary data.</text>
</comment>
<dbReference type="EMBL" id="MU006095">
    <property type="protein sequence ID" value="KAF2839300.1"/>
    <property type="molecule type" value="Genomic_DNA"/>
</dbReference>
<feature type="domain" description="PH" evidence="2">
    <location>
        <begin position="605"/>
        <end position="714"/>
    </location>
</feature>
<dbReference type="OrthoDB" id="8059989at2759"/>
<feature type="compositionally biased region" description="Basic and acidic residues" evidence="1">
    <location>
        <begin position="960"/>
        <end position="978"/>
    </location>
</feature>
<dbReference type="InterPro" id="IPR001849">
    <property type="entry name" value="PH_domain"/>
</dbReference>
<proteinExistence type="predicted"/>
<dbReference type="InterPro" id="IPR000219">
    <property type="entry name" value="DH_dom"/>
</dbReference>
<evidence type="ECO:0000256" key="1">
    <source>
        <dbReference type="SAM" id="MobiDB-lite"/>
    </source>
</evidence>